<keyword evidence="7" id="KW-0539">Nucleus</keyword>
<dbReference type="OrthoDB" id="4132249at2759"/>
<dbReference type="InterPro" id="IPR007219">
    <property type="entry name" value="XnlR_reg_dom"/>
</dbReference>
<evidence type="ECO:0000256" key="7">
    <source>
        <dbReference type="ARBA" id="ARBA00023242"/>
    </source>
</evidence>
<protein>
    <recommendedName>
        <fullName evidence="9">Zn(2)-C6 fungal-type domain-containing protein</fullName>
    </recommendedName>
</protein>
<dbReference type="GO" id="GO:0000981">
    <property type="term" value="F:DNA-binding transcription factor activity, RNA polymerase II-specific"/>
    <property type="evidence" value="ECO:0007669"/>
    <property type="project" value="InterPro"/>
</dbReference>
<dbReference type="PANTHER" id="PTHR31668">
    <property type="entry name" value="GLUCOSE TRANSPORT TRANSCRIPTION REGULATOR RGT1-RELATED-RELATED"/>
    <property type="match status" value="1"/>
</dbReference>
<dbReference type="Gene3D" id="4.10.240.10">
    <property type="entry name" value="Zn(2)-C6 fungal-type DNA-binding domain"/>
    <property type="match status" value="1"/>
</dbReference>
<keyword evidence="4" id="KW-0805">Transcription regulation</keyword>
<dbReference type="PANTHER" id="PTHR31668:SF18">
    <property type="entry name" value="MALTOSE FERMENTATION REGULATORY PROTEIN MAL13-RELATED"/>
    <property type="match status" value="1"/>
</dbReference>
<name>A0A8E2F5D8_9PEZI</name>
<dbReference type="PROSITE" id="PS00463">
    <property type="entry name" value="ZN2_CY6_FUNGAL_1"/>
    <property type="match status" value="1"/>
</dbReference>
<organism evidence="10 11">
    <name type="scientific">Glonium stellatum</name>
    <dbReference type="NCBI Taxonomy" id="574774"/>
    <lineage>
        <taxon>Eukaryota</taxon>
        <taxon>Fungi</taxon>
        <taxon>Dikarya</taxon>
        <taxon>Ascomycota</taxon>
        <taxon>Pezizomycotina</taxon>
        <taxon>Dothideomycetes</taxon>
        <taxon>Pleosporomycetidae</taxon>
        <taxon>Gloniales</taxon>
        <taxon>Gloniaceae</taxon>
        <taxon>Glonium</taxon>
    </lineage>
</organism>
<feature type="domain" description="Zn(2)-C6 fungal-type" evidence="9">
    <location>
        <begin position="10"/>
        <end position="39"/>
    </location>
</feature>
<dbReference type="GO" id="GO:0008270">
    <property type="term" value="F:zinc ion binding"/>
    <property type="evidence" value="ECO:0007669"/>
    <property type="project" value="InterPro"/>
</dbReference>
<dbReference type="GO" id="GO:0006351">
    <property type="term" value="P:DNA-templated transcription"/>
    <property type="evidence" value="ECO:0007669"/>
    <property type="project" value="InterPro"/>
</dbReference>
<gene>
    <name evidence="10" type="ORF">AOQ84DRAFT_288809</name>
</gene>
<evidence type="ECO:0000256" key="2">
    <source>
        <dbReference type="ARBA" id="ARBA00022723"/>
    </source>
</evidence>
<sequence>MPQRNGTQRACDPCSIRKVRCDGSQPCLRCAKNSWSCTYLKTPGKSGPKGPRKSTAVMIRELQTQSHDKGVYLHKRVSADNGSPSTVGLNRESRLRPDGQQRPQTLSEEFHWMRTVIFTDSVFEDQPQNFPGISISLISPYLDIYQSRGYAIWPVVDTESLLARLVTHQDDMEAYALATSLCAATITQFQIDENKSLIAGYSPVSSKVFGVEAKRARLTYDYQERMTTWSLLSSFFLHVYAANVGRMSASTFLLSEAITVAHIIGLHKKSYYDVLDHDQQQYNLRIYWLLFITERAHSIQNDVPVILKRSSDLPALDLRVDRSIPLAFIRLCYLFNILDETIKVNSTNPSLRRALKLAQRQLNQNLVSGSVEKDEIQRADVSMTQQWMRIFLWQYSLSVTHLHSAAEDDEFSFSFPAKVAKSVLGYMSNLSRRSLEAHGPGMETKLFDIANSLADVMICVPSINHGGYLAIGPRDLIHSLSSLLASFRGGNSAILSILQDKLTTLGLSVSSPPRIVELSSDEDDEWNLDRNRLPQDKL</sequence>
<dbReference type="CDD" id="cd12148">
    <property type="entry name" value="fungal_TF_MHR"/>
    <property type="match status" value="1"/>
</dbReference>
<dbReference type="GO" id="GO:0003677">
    <property type="term" value="F:DNA binding"/>
    <property type="evidence" value="ECO:0007669"/>
    <property type="project" value="UniProtKB-KW"/>
</dbReference>
<comment type="subcellular location">
    <subcellularLocation>
        <location evidence="1">Nucleus</location>
    </subcellularLocation>
</comment>
<proteinExistence type="predicted"/>
<dbReference type="SUPFAM" id="SSF57701">
    <property type="entry name" value="Zn2/Cys6 DNA-binding domain"/>
    <property type="match status" value="1"/>
</dbReference>
<evidence type="ECO:0000259" key="9">
    <source>
        <dbReference type="PROSITE" id="PS50048"/>
    </source>
</evidence>
<dbReference type="AlphaFoldDB" id="A0A8E2F5D8"/>
<keyword evidence="11" id="KW-1185">Reference proteome</keyword>
<evidence type="ECO:0000256" key="1">
    <source>
        <dbReference type="ARBA" id="ARBA00004123"/>
    </source>
</evidence>
<dbReference type="Proteomes" id="UP000250140">
    <property type="component" value="Unassembled WGS sequence"/>
</dbReference>
<dbReference type="SMART" id="SM00066">
    <property type="entry name" value="GAL4"/>
    <property type="match status" value="1"/>
</dbReference>
<dbReference type="Pfam" id="PF00172">
    <property type="entry name" value="Zn_clus"/>
    <property type="match status" value="1"/>
</dbReference>
<keyword evidence="6" id="KW-0804">Transcription</keyword>
<dbReference type="InterPro" id="IPR036864">
    <property type="entry name" value="Zn2-C6_fun-type_DNA-bd_sf"/>
</dbReference>
<evidence type="ECO:0000313" key="10">
    <source>
        <dbReference type="EMBL" id="OCL10650.1"/>
    </source>
</evidence>
<evidence type="ECO:0000256" key="4">
    <source>
        <dbReference type="ARBA" id="ARBA00023015"/>
    </source>
</evidence>
<reference evidence="10 11" key="1">
    <citation type="journal article" date="2016" name="Nat. Commun.">
        <title>Ectomycorrhizal ecology is imprinted in the genome of the dominant symbiotic fungus Cenococcum geophilum.</title>
        <authorList>
            <consortium name="DOE Joint Genome Institute"/>
            <person name="Peter M."/>
            <person name="Kohler A."/>
            <person name="Ohm R.A."/>
            <person name="Kuo A."/>
            <person name="Krutzmann J."/>
            <person name="Morin E."/>
            <person name="Arend M."/>
            <person name="Barry K.W."/>
            <person name="Binder M."/>
            <person name="Choi C."/>
            <person name="Clum A."/>
            <person name="Copeland A."/>
            <person name="Grisel N."/>
            <person name="Haridas S."/>
            <person name="Kipfer T."/>
            <person name="LaButti K."/>
            <person name="Lindquist E."/>
            <person name="Lipzen A."/>
            <person name="Maire R."/>
            <person name="Meier B."/>
            <person name="Mihaltcheva S."/>
            <person name="Molinier V."/>
            <person name="Murat C."/>
            <person name="Poggeler S."/>
            <person name="Quandt C.A."/>
            <person name="Sperisen C."/>
            <person name="Tritt A."/>
            <person name="Tisserant E."/>
            <person name="Crous P.W."/>
            <person name="Henrissat B."/>
            <person name="Nehls U."/>
            <person name="Egli S."/>
            <person name="Spatafora J.W."/>
            <person name="Grigoriev I.V."/>
            <person name="Martin F.M."/>
        </authorList>
    </citation>
    <scope>NUCLEOTIDE SEQUENCE [LARGE SCALE GENOMIC DNA]</scope>
    <source>
        <strain evidence="10 11">CBS 207.34</strain>
    </source>
</reference>
<dbReference type="PROSITE" id="PS50048">
    <property type="entry name" value="ZN2_CY6_FUNGAL_2"/>
    <property type="match status" value="1"/>
</dbReference>
<evidence type="ECO:0000256" key="6">
    <source>
        <dbReference type="ARBA" id="ARBA00023163"/>
    </source>
</evidence>
<accession>A0A8E2F5D8</accession>
<evidence type="ECO:0000256" key="5">
    <source>
        <dbReference type="ARBA" id="ARBA00023125"/>
    </source>
</evidence>
<dbReference type="GO" id="GO:0005634">
    <property type="term" value="C:nucleus"/>
    <property type="evidence" value="ECO:0007669"/>
    <property type="project" value="UniProtKB-SubCell"/>
</dbReference>
<keyword evidence="3" id="KW-0862">Zinc</keyword>
<dbReference type="Pfam" id="PF04082">
    <property type="entry name" value="Fungal_trans"/>
    <property type="match status" value="1"/>
</dbReference>
<dbReference type="InterPro" id="IPR001138">
    <property type="entry name" value="Zn2Cys6_DnaBD"/>
</dbReference>
<keyword evidence="5" id="KW-0238">DNA-binding</keyword>
<feature type="region of interest" description="Disordered" evidence="8">
    <location>
        <begin position="79"/>
        <end position="103"/>
    </location>
</feature>
<evidence type="ECO:0000313" key="11">
    <source>
        <dbReference type="Proteomes" id="UP000250140"/>
    </source>
</evidence>
<dbReference type="InterPro" id="IPR050797">
    <property type="entry name" value="Carb_Metab_Trans_Reg"/>
</dbReference>
<dbReference type="EMBL" id="KV749199">
    <property type="protein sequence ID" value="OCL10650.1"/>
    <property type="molecule type" value="Genomic_DNA"/>
</dbReference>
<keyword evidence="2" id="KW-0479">Metal-binding</keyword>
<evidence type="ECO:0000256" key="3">
    <source>
        <dbReference type="ARBA" id="ARBA00022833"/>
    </source>
</evidence>
<dbReference type="CDD" id="cd00067">
    <property type="entry name" value="GAL4"/>
    <property type="match status" value="1"/>
</dbReference>
<evidence type="ECO:0000256" key="8">
    <source>
        <dbReference type="SAM" id="MobiDB-lite"/>
    </source>
</evidence>